<sequence>MEDRYNKLKIVALKLKKKVAEQSDEIGQLQDVKAKLTERNQTALRIQQEFDIAQDEIERLKKSEANLQKDLKAAVDANVKLKETDFEKENQIQSLTTSHKFLREKLEKAETFENELSVWKSRAMELENEMKEVKQSEKDAIQEKRQTAMLSLEITDYEKKLQNAHQMLENSKLEVQNQASQIEKNEASIKSLQEKVDHLQSSAEQLTSIKENLQTDIQRKAEKITFLQDEVAKANEKFHEKKTEFLQLQAEYENCKLSFASESKALVEKNSILQKTVSALEHKIAALEENKRSRESQISNQKLEMQQLETEFRNYKVKAQAMLKSQKPNSPTVNHEKDELENLQKIVQDFHSEISILKSDLQTLRLENENLSMEKSESSMKLKQAKTELLEKEVRLNSESQKLRSDLRFKDSELKKIAEEHQVDREIIVSTYKTQIEALKQSYDAKIKSLKEQVEMYKVGASIEEFDTKSFEKPSPVSDSELPCNKDENHGFRPIVRESPFGCNGNLISQNNLERLQQPLTIDTSNMSFDQLRMMPRGECEGSESAGSTYLPRVDNYNVSFEQLLSSSFDSASKLSSESDTAGQRPDLAPMVKEELLRCQNQVKHLTLLLRESESNCERLTQLSEALKEEIRRVERDQERKEHLQENSEYLKNVLLKFVTLSGEDERLRLIPVFKTMLKLAPEEVNRLEVAVKENQQSKENGNKGWSSYLQKWTT</sequence>
<evidence type="ECO:0000256" key="1">
    <source>
        <dbReference type="ARBA" id="ARBA00004496"/>
    </source>
</evidence>
<dbReference type="PANTHER" id="PTHR18902:SF25">
    <property type="entry name" value="GRIP AND COILED-COIL DOMAIN-CONTAINING PROTEIN 2"/>
    <property type="match status" value="1"/>
</dbReference>
<evidence type="ECO:0000256" key="6">
    <source>
        <dbReference type="SAM" id="MobiDB-lite"/>
    </source>
</evidence>
<dbReference type="InterPro" id="IPR051841">
    <property type="entry name" value="MT-Golgi_org_protein"/>
</dbReference>
<proteinExistence type="predicted"/>
<evidence type="ECO:0000256" key="3">
    <source>
        <dbReference type="ARBA" id="ARBA00022553"/>
    </source>
</evidence>
<feature type="coiled-coil region" evidence="5">
    <location>
        <begin position="19"/>
        <end position="77"/>
    </location>
</feature>
<organism evidence="8 9">
    <name type="scientific">Allacma fusca</name>
    <dbReference type="NCBI Taxonomy" id="39272"/>
    <lineage>
        <taxon>Eukaryota</taxon>
        <taxon>Metazoa</taxon>
        <taxon>Ecdysozoa</taxon>
        <taxon>Arthropoda</taxon>
        <taxon>Hexapoda</taxon>
        <taxon>Collembola</taxon>
        <taxon>Symphypleona</taxon>
        <taxon>Sminthuridae</taxon>
        <taxon>Allacma</taxon>
    </lineage>
</organism>
<dbReference type="EMBL" id="CAJVCH010529038">
    <property type="protein sequence ID" value="CAG7823301.1"/>
    <property type="molecule type" value="Genomic_DNA"/>
</dbReference>
<dbReference type="Proteomes" id="UP000708208">
    <property type="component" value="Unassembled WGS sequence"/>
</dbReference>
<gene>
    <name evidence="8" type="ORF">AFUS01_LOCUS33524</name>
</gene>
<evidence type="ECO:0000256" key="2">
    <source>
        <dbReference type="ARBA" id="ARBA00022490"/>
    </source>
</evidence>
<comment type="subcellular location">
    <subcellularLocation>
        <location evidence="1">Cytoplasm</location>
    </subcellularLocation>
</comment>
<keyword evidence="9" id="KW-1185">Reference proteome</keyword>
<comment type="caution">
    <text evidence="8">The sequence shown here is derived from an EMBL/GenBank/DDBJ whole genome shotgun (WGS) entry which is preliminary data.</text>
</comment>
<feature type="coiled-coil region" evidence="5">
    <location>
        <begin position="610"/>
        <end position="647"/>
    </location>
</feature>
<evidence type="ECO:0000256" key="4">
    <source>
        <dbReference type="ARBA" id="ARBA00023054"/>
    </source>
</evidence>
<evidence type="ECO:0000259" key="7">
    <source>
        <dbReference type="PROSITE" id="PS50913"/>
    </source>
</evidence>
<protein>
    <recommendedName>
        <fullName evidence="7">GRIP domain-containing protein</fullName>
    </recommendedName>
</protein>
<feature type="domain" description="GRIP" evidence="7">
    <location>
        <begin position="641"/>
        <end position="691"/>
    </location>
</feature>
<dbReference type="SMART" id="SM00755">
    <property type="entry name" value="Grip"/>
    <property type="match status" value="1"/>
</dbReference>
<dbReference type="PANTHER" id="PTHR18902">
    <property type="entry name" value="NUCLEAR MITOTIC APPARATUS PROTEIN 1-RELATED"/>
    <property type="match status" value="1"/>
</dbReference>
<evidence type="ECO:0000256" key="5">
    <source>
        <dbReference type="SAM" id="Coils"/>
    </source>
</evidence>
<evidence type="ECO:0000313" key="8">
    <source>
        <dbReference type="EMBL" id="CAG7823301.1"/>
    </source>
</evidence>
<keyword evidence="2" id="KW-0963">Cytoplasm</keyword>
<accession>A0A8J2PQ61</accession>
<dbReference type="PROSITE" id="PS50913">
    <property type="entry name" value="GRIP"/>
    <property type="match status" value="1"/>
</dbReference>
<feature type="region of interest" description="Disordered" evidence="6">
    <location>
        <begin position="696"/>
        <end position="715"/>
    </location>
</feature>
<feature type="coiled-coil region" evidence="5">
    <location>
        <begin position="102"/>
        <end position="402"/>
    </location>
</feature>
<dbReference type="AlphaFoldDB" id="A0A8J2PQ61"/>
<dbReference type="InterPro" id="IPR000237">
    <property type="entry name" value="GRIP_dom"/>
</dbReference>
<keyword evidence="4 5" id="KW-0175">Coiled coil</keyword>
<keyword evidence="3" id="KW-0597">Phosphoprotein</keyword>
<reference evidence="8" key="1">
    <citation type="submission" date="2021-06" db="EMBL/GenBank/DDBJ databases">
        <authorList>
            <person name="Hodson N. C."/>
            <person name="Mongue J. A."/>
            <person name="Jaron S. K."/>
        </authorList>
    </citation>
    <scope>NUCLEOTIDE SEQUENCE</scope>
</reference>
<evidence type="ECO:0000313" key="9">
    <source>
        <dbReference type="Proteomes" id="UP000708208"/>
    </source>
</evidence>
<dbReference type="OrthoDB" id="1926336at2759"/>
<name>A0A8J2PQ61_9HEXA</name>
<dbReference type="GO" id="GO:0005737">
    <property type="term" value="C:cytoplasm"/>
    <property type="evidence" value="ECO:0007669"/>
    <property type="project" value="UniProtKB-SubCell"/>
</dbReference>
<dbReference type="Pfam" id="PF01465">
    <property type="entry name" value="GRIP"/>
    <property type="match status" value="1"/>
</dbReference>